<proteinExistence type="predicted"/>
<dbReference type="SMART" id="SM00882">
    <property type="entry name" value="CoA_trans"/>
    <property type="match status" value="1"/>
</dbReference>
<reference evidence="1 2" key="1">
    <citation type="submission" date="2020-08" db="EMBL/GenBank/DDBJ databases">
        <title>Sequencing the genomes of 1000 actinobacteria strains.</title>
        <authorList>
            <person name="Klenk H.-P."/>
        </authorList>
    </citation>
    <scope>NUCLEOTIDE SEQUENCE [LARGE SCALE GENOMIC DNA]</scope>
    <source>
        <strain evidence="1 2">DSM 12511</strain>
    </source>
</reference>
<dbReference type="PANTHER" id="PTHR13707:SF57">
    <property type="entry name" value="SUCCINYL-COA:3-KETOACID COENZYME A TRANSFERASE SUBUNIT B-RELATED"/>
    <property type="match status" value="1"/>
</dbReference>
<dbReference type="InterPro" id="IPR037171">
    <property type="entry name" value="NagB/RpiA_transferase-like"/>
</dbReference>
<dbReference type="Proteomes" id="UP000537775">
    <property type="component" value="Unassembled WGS sequence"/>
</dbReference>
<keyword evidence="1" id="KW-0808">Transferase</keyword>
<dbReference type="EC" id="2.8.3.5" evidence="1"/>
<dbReference type="Pfam" id="PF01144">
    <property type="entry name" value="CoA_trans"/>
    <property type="match status" value="1"/>
</dbReference>
<organism evidence="1 2">
    <name type="scientific">Microbacterium thalassium</name>
    <dbReference type="NCBI Taxonomy" id="362649"/>
    <lineage>
        <taxon>Bacteria</taxon>
        <taxon>Bacillati</taxon>
        <taxon>Actinomycetota</taxon>
        <taxon>Actinomycetes</taxon>
        <taxon>Micrococcales</taxon>
        <taxon>Microbacteriaceae</taxon>
        <taxon>Microbacterium</taxon>
    </lineage>
</organism>
<dbReference type="NCBIfam" id="TIGR02429">
    <property type="entry name" value="pcaI_scoA_fam"/>
    <property type="match status" value="1"/>
</dbReference>
<dbReference type="SUPFAM" id="SSF100950">
    <property type="entry name" value="NagB/RpiA/CoA transferase-like"/>
    <property type="match status" value="1"/>
</dbReference>
<accession>A0A7X0KW13</accession>
<dbReference type="PANTHER" id="PTHR13707">
    <property type="entry name" value="KETOACID-COENZYME A TRANSFERASE"/>
    <property type="match status" value="1"/>
</dbReference>
<dbReference type="EMBL" id="JACHML010000001">
    <property type="protein sequence ID" value="MBB6392821.1"/>
    <property type="molecule type" value="Genomic_DNA"/>
</dbReference>
<dbReference type="RefSeq" id="WP_184751913.1">
    <property type="nucleotide sequence ID" value="NZ_BAAAJR010000001.1"/>
</dbReference>
<protein>
    <submittedName>
        <fullName evidence="1">3-oxoacid CoA-transferase subunit A</fullName>
        <ecNumber evidence="1">2.8.3.5</ecNumber>
    </submittedName>
</protein>
<dbReference type="GO" id="GO:0008260">
    <property type="term" value="F:succinyl-CoA:3-oxo-acid CoA-transferase activity"/>
    <property type="evidence" value="ECO:0007669"/>
    <property type="project" value="UniProtKB-EC"/>
</dbReference>
<name>A0A7X0KW13_9MICO</name>
<keyword evidence="2" id="KW-1185">Reference proteome</keyword>
<dbReference type="InterPro" id="IPR012792">
    <property type="entry name" value="3-oxoacid_CoA-transf_A"/>
</dbReference>
<gene>
    <name evidence="1" type="ORF">HD594_003134</name>
</gene>
<dbReference type="Gene3D" id="3.40.1080.10">
    <property type="entry name" value="Glutaconate Coenzyme A-transferase"/>
    <property type="match status" value="1"/>
</dbReference>
<sequence>MIDKYCADLTQALSVVQSGASIAVGGFGSSGRPDALLNALCDLDLRDLHVIVNNVGDDFTGIGRLVMEGRVRRFTGSFPILQEFYDRYFAGKVELELIPQGTLAERMRAGGSGIAAFYTPSSAGTMLSDGTFPLSYADGQVSDRVPAKEVREFGGRPHVLEHGIVADVALVKAQQGDRKGNLRFHLSARNFNPPAAMCGRITFAEVEELVEVGRLGADDIHLPGVFIDHIGMTAEPIPATAESIAKEGAA</sequence>
<evidence type="ECO:0000313" key="2">
    <source>
        <dbReference type="Proteomes" id="UP000537775"/>
    </source>
</evidence>
<dbReference type="AlphaFoldDB" id="A0A7X0KW13"/>
<dbReference type="InterPro" id="IPR004165">
    <property type="entry name" value="CoA_trans_fam_I"/>
</dbReference>
<evidence type="ECO:0000313" key="1">
    <source>
        <dbReference type="EMBL" id="MBB6392821.1"/>
    </source>
</evidence>
<comment type="caution">
    <text evidence="1">The sequence shown here is derived from an EMBL/GenBank/DDBJ whole genome shotgun (WGS) entry which is preliminary data.</text>
</comment>